<name>A0A1W2H323_9BACT</name>
<dbReference type="InterPro" id="IPR031493">
    <property type="entry name" value="Zinc_ribbon_15"/>
</dbReference>
<proteinExistence type="predicted"/>
<evidence type="ECO:0000313" key="3">
    <source>
        <dbReference type="Proteomes" id="UP000192333"/>
    </source>
</evidence>
<organism evidence="2 3">
    <name type="scientific">Aquiflexum balticum DSM 16537</name>
    <dbReference type="NCBI Taxonomy" id="758820"/>
    <lineage>
        <taxon>Bacteria</taxon>
        <taxon>Pseudomonadati</taxon>
        <taxon>Bacteroidota</taxon>
        <taxon>Cytophagia</taxon>
        <taxon>Cytophagales</taxon>
        <taxon>Cyclobacteriaceae</taxon>
        <taxon>Aquiflexum</taxon>
    </lineage>
</organism>
<protein>
    <recommendedName>
        <fullName evidence="1">Zinc-ribbon 15 domain-containing protein</fullName>
    </recommendedName>
</protein>
<dbReference type="Pfam" id="PF17032">
    <property type="entry name" value="Zn_ribbon_15"/>
    <property type="match status" value="1"/>
</dbReference>
<dbReference type="EMBL" id="LT838813">
    <property type="protein sequence ID" value="SMD42886.1"/>
    <property type="molecule type" value="Genomic_DNA"/>
</dbReference>
<evidence type="ECO:0000313" key="2">
    <source>
        <dbReference type="EMBL" id="SMD42886.1"/>
    </source>
</evidence>
<dbReference type="Proteomes" id="UP000192333">
    <property type="component" value="Chromosome I"/>
</dbReference>
<sequence>MIIFGSKATQVASETINEKCASCGTPNSIQMTVFQKYAHVFWIPSFPMGKTSITQCSHCKQVLEKKEFSRNLNTNYEILKSKSKTPIWTLKDNKSRHQLNFSF</sequence>
<accession>A0A1W2H323</accession>
<gene>
    <name evidence="2" type="ORF">SAMN00777080_1453</name>
</gene>
<dbReference type="OrthoDB" id="766141at2"/>
<evidence type="ECO:0000259" key="1">
    <source>
        <dbReference type="Pfam" id="PF17032"/>
    </source>
</evidence>
<reference evidence="3" key="1">
    <citation type="submission" date="2017-04" db="EMBL/GenBank/DDBJ databases">
        <authorList>
            <person name="Varghese N."/>
            <person name="Submissions S."/>
        </authorList>
    </citation>
    <scope>NUCLEOTIDE SEQUENCE [LARGE SCALE GENOMIC DNA]</scope>
    <source>
        <strain evidence="3">DSM 16537</strain>
    </source>
</reference>
<feature type="domain" description="Zinc-ribbon 15" evidence="1">
    <location>
        <begin position="19"/>
        <end position="67"/>
    </location>
</feature>
<dbReference type="AlphaFoldDB" id="A0A1W2H323"/>
<dbReference type="RefSeq" id="WP_084119641.1">
    <property type="nucleotide sequence ID" value="NZ_LT838813.1"/>
</dbReference>
<keyword evidence="3" id="KW-1185">Reference proteome</keyword>